<reference evidence="1 2" key="1">
    <citation type="submission" date="2021-01" db="EMBL/GenBank/DDBJ databases">
        <title>Draft genome sequence of Micromonospora sp. strain STR1s_6.</title>
        <authorList>
            <person name="Karlyshev A."/>
            <person name="Jawad R."/>
        </authorList>
    </citation>
    <scope>NUCLEOTIDE SEQUENCE [LARGE SCALE GENOMIC DNA]</scope>
    <source>
        <strain evidence="1 2">STR1S-6</strain>
    </source>
</reference>
<comment type="caution">
    <text evidence="1">The sequence shown here is derived from an EMBL/GenBank/DDBJ whole genome shotgun (WGS) entry which is preliminary data.</text>
</comment>
<dbReference type="InterPro" id="IPR046075">
    <property type="entry name" value="DUF6093"/>
</dbReference>
<dbReference type="RefSeq" id="WP_203150221.1">
    <property type="nucleotide sequence ID" value="NZ_JAEVHL010000123.1"/>
</dbReference>
<name>A0ABS1YKW6_9ACTN</name>
<evidence type="ECO:0008006" key="3">
    <source>
        <dbReference type="Google" id="ProtNLM"/>
    </source>
</evidence>
<accession>A0ABS1YKW6</accession>
<keyword evidence="2" id="KW-1185">Reference proteome</keyword>
<evidence type="ECO:0000313" key="1">
    <source>
        <dbReference type="EMBL" id="MBM0277814.1"/>
    </source>
</evidence>
<proteinExistence type="predicted"/>
<protein>
    <recommendedName>
        <fullName evidence="3">Head-to-tail stopper</fullName>
    </recommendedName>
</protein>
<evidence type="ECO:0000313" key="2">
    <source>
        <dbReference type="Proteomes" id="UP000622245"/>
    </source>
</evidence>
<dbReference type="Pfam" id="PF19586">
    <property type="entry name" value="DUF6093"/>
    <property type="match status" value="1"/>
</dbReference>
<organism evidence="1 2">
    <name type="scientific">Micromonospora tarensis</name>
    <dbReference type="NCBI Taxonomy" id="2806100"/>
    <lineage>
        <taxon>Bacteria</taxon>
        <taxon>Bacillati</taxon>
        <taxon>Actinomycetota</taxon>
        <taxon>Actinomycetes</taxon>
        <taxon>Micromonosporales</taxon>
        <taxon>Micromonosporaceae</taxon>
        <taxon>Micromonospora</taxon>
    </lineage>
</organism>
<dbReference type="EMBL" id="JAEVHL010000123">
    <property type="protein sequence ID" value="MBM0277814.1"/>
    <property type="molecule type" value="Genomic_DNA"/>
</dbReference>
<sequence length="135" mass="14551">MSLTSTLARGRRAAERLMVDQCVIRRDAGTTYDPETGYPTPSTTEVYAGKCRVQQAGGSAAGSASDRDVGEALLLVVRLEVQLPISAVGLQVDDVVEVTTSVHDPDLPGRRFRVRDVSHKTHATARRLGCEEITS</sequence>
<dbReference type="Proteomes" id="UP000622245">
    <property type="component" value="Unassembled WGS sequence"/>
</dbReference>
<gene>
    <name evidence="1" type="ORF">JM949_21755</name>
</gene>